<proteinExistence type="inferred from homology"/>
<evidence type="ECO:0000313" key="3">
    <source>
        <dbReference type="EMBL" id="GCE75061.1"/>
    </source>
</evidence>
<dbReference type="EMBL" id="BIMR01000007">
    <property type="protein sequence ID" value="GCE75061.1"/>
    <property type="molecule type" value="Genomic_DNA"/>
</dbReference>
<dbReference type="AlphaFoldDB" id="A0A402DLR0"/>
<evidence type="ECO:0000313" key="4">
    <source>
        <dbReference type="Proteomes" id="UP000289954"/>
    </source>
</evidence>
<sequence length="263" mass="28554">MSTATNVPYRLEFSVEVPGTPEQVWQAVATATGMSAWFLPTRLEEREGGTLHFSMGPEMGSDGHVTRWDPPHRIEYEEDWAALMGKDPDTLSPLTSEFVVEAQSGGTCVVRVTTSGFGTGADWEAPWWDSMGPAWLQYFDNLRLYVAHFPGQEATQMEVTAVVPGDTPRLWSALHDALGLGEEGTAVDARGVTGTVERVGVRHALVRLTAPVPGMLSAFVHDMGDGTAAVGVRAYLFSADAADYVRREEPAWQAWLQGLSVSA</sequence>
<dbReference type="OrthoDB" id="8417725at2"/>
<comment type="similarity">
    <text evidence="1">Belongs to the AHA1 family.</text>
</comment>
<accession>A0A402DLR0</accession>
<dbReference type="Pfam" id="PF08327">
    <property type="entry name" value="AHSA1"/>
    <property type="match status" value="1"/>
</dbReference>
<protein>
    <recommendedName>
        <fullName evidence="2">Activator of Hsp90 ATPase homologue 1/2-like C-terminal domain-containing protein</fullName>
    </recommendedName>
</protein>
<dbReference type="InterPro" id="IPR013538">
    <property type="entry name" value="ASHA1/2-like_C"/>
</dbReference>
<evidence type="ECO:0000256" key="1">
    <source>
        <dbReference type="ARBA" id="ARBA00006817"/>
    </source>
</evidence>
<gene>
    <name evidence="3" type="ORF">CBZ_01170</name>
</gene>
<dbReference type="InterPro" id="IPR023393">
    <property type="entry name" value="START-like_dom_sf"/>
</dbReference>
<reference evidence="3 4" key="1">
    <citation type="submission" date="2019-01" db="EMBL/GenBank/DDBJ databases">
        <title>Draft genome sequence of Cellulomonas takizawaensis strain TKZ-21.</title>
        <authorList>
            <person name="Yamamura H."/>
            <person name="Hayashi T."/>
            <person name="Hamada M."/>
            <person name="Serisawa Y."/>
            <person name="Matsuyama K."/>
            <person name="Nakagawa Y."/>
            <person name="Otoguro M."/>
            <person name="Yanagida F."/>
            <person name="Hayakawa M."/>
        </authorList>
    </citation>
    <scope>NUCLEOTIDE SEQUENCE [LARGE SCALE GENOMIC DNA]</scope>
    <source>
        <strain evidence="3 4">NBRC12680</strain>
    </source>
</reference>
<dbReference type="SUPFAM" id="SSF55961">
    <property type="entry name" value="Bet v1-like"/>
    <property type="match status" value="1"/>
</dbReference>
<feature type="domain" description="Activator of Hsp90 ATPase homologue 1/2-like C-terminal" evidence="2">
    <location>
        <begin position="20"/>
        <end position="146"/>
    </location>
</feature>
<organism evidence="3 4">
    <name type="scientific">Cellulomonas biazotea</name>
    <dbReference type="NCBI Taxonomy" id="1709"/>
    <lineage>
        <taxon>Bacteria</taxon>
        <taxon>Bacillati</taxon>
        <taxon>Actinomycetota</taxon>
        <taxon>Actinomycetes</taxon>
        <taxon>Micrococcales</taxon>
        <taxon>Cellulomonadaceae</taxon>
        <taxon>Cellulomonas</taxon>
    </lineage>
</organism>
<evidence type="ECO:0000259" key="2">
    <source>
        <dbReference type="Pfam" id="PF08327"/>
    </source>
</evidence>
<dbReference type="RefSeq" id="WP_130779684.1">
    <property type="nucleotide sequence ID" value="NZ_BIMR01000007.1"/>
</dbReference>
<comment type="caution">
    <text evidence="3">The sequence shown here is derived from an EMBL/GenBank/DDBJ whole genome shotgun (WGS) entry which is preliminary data.</text>
</comment>
<dbReference type="Proteomes" id="UP000289954">
    <property type="component" value="Unassembled WGS sequence"/>
</dbReference>
<dbReference type="CDD" id="cd07814">
    <property type="entry name" value="SRPBCC_CalC_Aha1-like"/>
    <property type="match status" value="1"/>
</dbReference>
<dbReference type="Gene3D" id="3.30.530.20">
    <property type="match status" value="1"/>
</dbReference>
<keyword evidence="4" id="KW-1185">Reference proteome</keyword>
<name>A0A402DLR0_9CELL</name>